<feature type="compositionally biased region" description="Basic and acidic residues" evidence="1">
    <location>
        <begin position="258"/>
        <end position="271"/>
    </location>
</feature>
<keyword evidence="3" id="KW-1185">Reference proteome</keyword>
<feature type="region of interest" description="Disordered" evidence="1">
    <location>
        <begin position="674"/>
        <end position="693"/>
    </location>
</feature>
<feature type="compositionally biased region" description="Basic and acidic residues" evidence="1">
    <location>
        <begin position="620"/>
        <end position="636"/>
    </location>
</feature>
<feature type="region of interest" description="Disordered" evidence="1">
    <location>
        <begin position="48"/>
        <end position="79"/>
    </location>
</feature>
<evidence type="ECO:0000256" key="1">
    <source>
        <dbReference type="SAM" id="MobiDB-lite"/>
    </source>
</evidence>
<feature type="compositionally biased region" description="Low complexity" evidence="1">
    <location>
        <begin position="272"/>
        <end position="321"/>
    </location>
</feature>
<feature type="compositionally biased region" description="Pro residues" evidence="1">
    <location>
        <begin position="323"/>
        <end position="337"/>
    </location>
</feature>
<dbReference type="PANTHER" id="PTHR47550">
    <property type="entry name" value="DUAL SPECIFICITY PROTEIN PHOSPHATASE PPS1"/>
    <property type="match status" value="1"/>
</dbReference>
<accession>A0A4R0R231</accession>
<proteinExistence type="predicted"/>
<evidence type="ECO:0000313" key="3">
    <source>
        <dbReference type="Proteomes" id="UP000292702"/>
    </source>
</evidence>
<name>A0A4R0R231_9APHY</name>
<feature type="region of interest" description="Disordered" evidence="1">
    <location>
        <begin position="1"/>
        <end position="34"/>
    </location>
</feature>
<dbReference type="AlphaFoldDB" id="A0A4R0R231"/>
<dbReference type="GO" id="GO:0005634">
    <property type="term" value="C:nucleus"/>
    <property type="evidence" value="ECO:0007669"/>
    <property type="project" value="GOC"/>
</dbReference>
<feature type="compositionally biased region" description="Low complexity" evidence="1">
    <location>
        <begin position="49"/>
        <end position="69"/>
    </location>
</feature>
<organism evidence="2 3">
    <name type="scientific">Steccherinum ochraceum</name>
    <dbReference type="NCBI Taxonomy" id="92696"/>
    <lineage>
        <taxon>Eukaryota</taxon>
        <taxon>Fungi</taxon>
        <taxon>Dikarya</taxon>
        <taxon>Basidiomycota</taxon>
        <taxon>Agaricomycotina</taxon>
        <taxon>Agaricomycetes</taxon>
        <taxon>Polyporales</taxon>
        <taxon>Steccherinaceae</taxon>
        <taxon>Steccherinum</taxon>
    </lineage>
</organism>
<protein>
    <submittedName>
        <fullName evidence="2">Tyrosine/serine/threonine protein phosphatase pps1</fullName>
    </submittedName>
</protein>
<dbReference type="EMBL" id="RWJN01000510">
    <property type="protein sequence ID" value="TCD61061.1"/>
    <property type="molecule type" value="Genomic_DNA"/>
</dbReference>
<feature type="compositionally biased region" description="Basic and acidic residues" evidence="1">
    <location>
        <begin position="519"/>
        <end position="529"/>
    </location>
</feature>
<feature type="region of interest" description="Disordered" evidence="1">
    <location>
        <begin position="510"/>
        <end position="550"/>
    </location>
</feature>
<dbReference type="Proteomes" id="UP000292702">
    <property type="component" value="Unassembled WGS sequence"/>
</dbReference>
<dbReference type="PANTHER" id="PTHR47550:SF1">
    <property type="entry name" value="DUAL SPECIFICITY PROTEIN PHOSPHATASE PPS1"/>
    <property type="match status" value="1"/>
</dbReference>
<gene>
    <name evidence="2" type="primary">PPS1</name>
    <name evidence="2" type="ORF">EIP91_009118</name>
</gene>
<dbReference type="InterPro" id="IPR053239">
    <property type="entry name" value="Dual_spec_PTase"/>
</dbReference>
<feature type="region of interest" description="Disordered" evidence="1">
    <location>
        <begin position="252"/>
        <end position="341"/>
    </location>
</feature>
<feature type="compositionally biased region" description="Low complexity" evidence="1">
    <location>
        <begin position="190"/>
        <end position="199"/>
    </location>
</feature>
<comment type="caution">
    <text evidence="2">The sequence shown here is derived from an EMBL/GenBank/DDBJ whole genome shotgun (WGS) entry which is preliminary data.</text>
</comment>
<dbReference type="OrthoDB" id="273181at2759"/>
<feature type="region of interest" description="Disordered" evidence="1">
    <location>
        <begin position="188"/>
        <end position="224"/>
    </location>
</feature>
<dbReference type="STRING" id="92696.A0A4R0R231"/>
<feature type="non-terminal residue" evidence="2">
    <location>
        <position position="777"/>
    </location>
</feature>
<feature type="compositionally biased region" description="Acidic residues" evidence="1">
    <location>
        <begin position="200"/>
        <end position="209"/>
    </location>
</feature>
<evidence type="ECO:0000313" key="2">
    <source>
        <dbReference type="EMBL" id="TCD61061.1"/>
    </source>
</evidence>
<reference evidence="2 3" key="1">
    <citation type="submission" date="2018-11" db="EMBL/GenBank/DDBJ databases">
        <title>Genome assembly of Steccherinum ochraceum LE-BIN_3174, the white-rot fungus of the Steccherinaceae family (The Residual Polyporoid clade, Polyporales, Basidiomycota).</title>
        <authorList>
            <person name="Fedorova T.V."/>
            <person name="Glazunova O.A."/>
            <person name="Landesman E.O."/>
            <person name="Moiseenko K.V."/>
            <person name="Psurtseva N.V."/>
            <person name="Savinova O.S."/>
            <person name="Shakhova N.V."/>
            <person name="Tyazhelova T.V."/>
            <person name="Vasina D.V."/>
        </authorList>
    </citation>
    <scope>NUCLEOTIDE SEQUENCE [LARGE SCALE GENOMIC DNA]</scope>
    <source>
        <strain evidence="2 3">LE-BIN_3174</strain>
    </source>
</reference>
<feature type="region of interest" description="Disordered" evidence="1">
    <location>
        <begin position="606"/>
        <end position="642"/>
    </location>
</feature>
<dbReference type="GO" id="GO:0008138">
    <property type="term" value="F:protein tyrosine/serine/threonine phosphatase activity"/>
    <property type="evidence" value="ECO:0007669"/>
    <property type="project" value="TreeGrafter"/>
</dbReference>
<sequence>MPPSSLDLSQPPALDSTALTSQPGPDHVHGLSYDPDFLASLPTLNLQYASPPSTASSSSSQGGSVHTSPSPSPHSPIRRLTAPQFGSIHLKYVTTHAPDHVLFPFLHGLEGDNEAQNQFFASAGTVCLPHQLENPQTGTVPYVPQVPKYRGLVWVAADDAQAASAHTRAYDPELYAYMDTLYPDSEIDDAYSTSSNSTTSDDDDFDDADVASVEGQDPGAYLGGVREVPMDLDLDMEMEMDVDVTINGERGIAGLRGNEGEHMHPVKDRSKAPASTPLTVSPTPTSPAARTPSLTPSTPSSLVSASTESSHASPSAPSGTAFPPIPLSPPPLPPTPQSYPVLTSSFRPRDLVRESLKGLDLGASPQLGYEGMGGVERFGGGAHGNGNAGNGHLKGSGECSGEWEFVEPKVPDGISLRNFGIQAPIYATISDIVVYSPQGNTAASIALAQKFKQAIEKKYAQRLERLRSVSPSPNQDAGLGLVKYNVFVLDATPDEMHAHLEHLVSRVEDVTRVPQSHTDGTDAHAHGDVSPDVGSPPSVYDDEGAQATPGYDQAEQGYFAGEKKVKKEQGEKQARVKTLRANTINFAQREKDEMRDLTRASEIVTFFPPASPAPTPRPAHAMDDAEKEKEKDREEISGSSTATFWDPTLGQIYLGNSNDVPIPVDDPLYSRRAARHTAPGHSGHSTDSGSEACSCSCADEEEWDWSGNDPAQGFGYDICIECDDLAPFPTMSQMKKAEEHIRAMEKAWVERCLRRYEHQPFAPTTPSSEEEPPGEEM</sequence>
<dbReference type="GO" id="GO:0033260">
    <property type="term" value="P:nuclear DNA replication"/>
    <property type="evidence" value="ECO:0007669"/>
    <property type="project" value="TreeGrafter"/>
</dbReference>